<dbReference type="EMBL" id="LCYG01000074">
    <property type="protein sequence ID" value="KLK90624.1"/>
    <property type="molecule type" value="Genomic_DNA"/>
</dbReference>
<reference evidence="2 3" key="1">
    <citation type="submission" date="2015-05" db="EMBL/GenBank/DDBJ databases">
        <title>Draft genome sequence of Microvirga vignae strain BR3299, a novel nitrogen fixing bacteria isolated from Brazil semi-aired region.</title>
        <authorList>
            <person name="Zilli J.E."/>
            <person name="Passos S.R."/>
            <person name="Leite J."/>
            <person name="Baldani J.I."/>
            <person name="Xavier G.R."/>
            <person name="Rumjaneck N.G."/>
            <person name="Simoes-Araujo J.L."/>
        </authorList>
    </citation>
    <scope>NUCLEOTIDE SEQUENCE [LARGE SCALE GENOMIC DNA]</scope>
    <source>
        <strain evidence="2 3">BR3299</strain>
    </source>
</reference>
<evidence type="ECO:0000256" key="1">
    <source>
        <dbReference type="SAM" id="MobiDB-lite"/>
    </source>
</evidence>
<dbReference type="AlphaFoldDB" id="A0A0H1R6F0"/>
<accession>A0A0H1R6F0</accession>
<dbReference type="Proteomes" id="UP000035489">
    <property type="component" value="Unassembled WGS sequence"/>
</dbReference>
<sequence>MVAIHEDTQDQANGRWRPMETAPKDGTEILCFTKYGDYEISHWRAVTQCWVSKRGFFVDATHWCPLPKPPVHI</sequence>
<feature type="region of interest" description="Disordered" evidence="1">
    <location>
        <begin position="1"/>
        <end position="21"/>
    </location>
</feature>
<evidence type="ECO:0000313" key="3">
    <source>
        <dbReference type="Proteomes" id="UP000035489"/>
    </source>
</evidence>
<gene>
    <name evidence="2" type="ORF">AA309_24605</name>
</gene>
<dbReference type="PATRIC" id="fig|1225564.3.peg.6411"/>
<protein>
    <recommendedName>
        <fullName evidence="4">DUF551 domain-containing protein</fullName>
    </recommendedName>
</protein>
<name>A0A0H1R6F0_9HYPH</name>
<comment type="caution">
    <text evidence="2">The sequence shown here is derived from an EMBL/GenBank/DDBJ whole genome shotgun (WGS) entry which is preliminary data.</text>
</comment>
<dbReference type="STRING" id="1225564.AA309_24605"/>
<organism evidence="2 3">
    <name type="scientific">Microvirga vignae</name>
    <dbReference type="NCBI Taxonomy" id="1225564"/>
    <lineage>
        <taxon>Bacteria</taxon>
        <taxon>Pseudomonadati</taxon>
        <taxon>Pseudomonadota</taxon>
        <taxon>Alphaproteobacteria</taxon>
        <taxon>Hyphomicrobiales</taxon>
        <taxon>Methylobacteriaceae</taxon>
        <taxon>Microvirga</taxon>
    </lineage>
</organism>
<evidence type="ECO:0000313" key="2">
    <source>
        <dbReference type="EMBL" id="KLK90624.1"/>
    </source>
</evidence>
<evidence type="ECO:0008006" key="4">
    <source>
        <dbReference type="Google" id="ProtNLM"/>
    </source>
</evidence>
<keyword evidence="3" id="KW-1185">Reference proteome</keyword>
<proteinExistence type="predicted"/>
<dbReference type="RefSeq" id="WP_150117735.1">
    <property type="nucleotide sequence ID" value="NZ_LCYG01000074.1"/>
</dbReference>
<dbReference type="OrthoDB" id="7510885at2"/>